<dbReference type="EMBL" id="LGST01000047">
    <property type="protein sequence ID" value="KND96947.1"/>
    <property type="molecule type" value="Genomic_DNA"/>
</dbReference>
<gene>
    <name evidence="1" type="ORF">QG37_06639</name>
</gene>
<evidence type="ECO:0000313" key="2">
    <source>
        <dbReference type="Proteomes" id="UP000037122"/>
    </source>
</evidence>
<organism evidence="1 2">
    <name type="scientific">Candidozyma auris</name>
    <name type="common">Yeast</name>
    <name type="synonym">Candida auris</name>
    <dbReference type="NCBI Taxonomy" id="498019"/>
    <lineage>
        <taxon>Eukaryota</taxon>
        <taxon>Fungi</taxon>
        <taxon>Dikarya</taxon>
        <taxon>Ascomycota</taxon>
        <taxon>Saccharomycotina</taxon>
        <taxon>Pichiomycetes</taxon>
        <taxon>Metschnikowiaceae</taxon>
        <taxon>Candidozyma</taxon>
    </lineage>
</organism>
<accession>A0A0L0NS07</accession>
<proteinExistence type="predicted"/>
<name>A0A0L0NS07_CANAR</name>
<dbReference type="VEuPathDB" id="FungiDB:QG37_06639"/>
<reference evidence="2" key="1">
    <citation type="journal article" date="2015" name="BMC Genomics">
        <title>Draft genome of a commonly misdiagnosed multidrug resistant pathogen Candida auris.</title>
        <authorList>
            <person name="Chatterjee S."/>
            <person name="Alampalli S.V."/>
            <person name="Nageshan R.K."/>
            <person name="Chettiar S.T."/>
            <person name="Joshi S."/>
            <person name="Tatu U.S."/>
        </authorList>
    </citation>
    <scope>NUCLEOTIDE SEQUENCE [LARGE SCALE GENOMIC DNA]</scope>
    <source>
        <strain evidence="2">6684</strain>
    </source>
</reference>
<dbReference type="AlphaFoldDB" id="A0A0L0NS07"/>
<protein>
    <submittedName>
        <fullName evidence="1">Uncharacterized protein</fullName>
    </submittedName>
</protein>
<evidence type="ECO:0000313" key="1">
    <source>
        <dbReference type="EMBL" id="KND96947.1"/>
    </source>
</evidence>
<dbReference type="Proteomes" id="UP000037122">
    <property type="component" value="Unassembled WGS sequence"/>
</dbReference>
<comment type="caution">
    <text evidence="1">The sequence shown here is derived from an EMBL/GenBank/DDBJ whole genome shotgun (WGS) entry which is preliminary data.</text>
</comment>
<sequence length="48" mass="5158">MKMAFLGPKVTLEEVMVPLRLALYSSASEDLFESRFKAAKALIGALGG</sequence>